<feature type="compositionally biased region" description="Basic and acidic residues" evidence="1">
    <location>
        <begin position="23"/>
        <end position="35"/>
    </location>
</feature>
<evidence type="ECO:0000313" key="2">
    <source>
        <dbReference type="EMBL" id="PNJ83969.1"/>
    </source>
</evidence>
<comment type="caution">
    <text evidence="2">The sequence shown here is derived from an EMBL/GenBank/DDBJ whole genome shotgun (WGS) entry which is preliminary data.</text>
</comment>
<protein>
    <submittedName>
        <fullName evidence="2">SPRY1 isoform 7</fullName>
    </submittedName>
</protein>
<feature type="region of interest" description="Disordered" evidence="1">
    <location>
        <begin position="1"/>
        <end position="35"/>
    </location>
</feature>
<gene>
    <name evidence="2" type="ORF">CR201_G0000368</name>
</gene>
<reference evidence="2" key="1">
    <citation type="submission" date="2017-12" db="EMBL/GenBank/DDBJ databases">
        <title>High-resolution comparative analysis of great ape genomes.</title>
        <authorList>
            <person name="Pollen A."/>
            <person name="Hastie A."/>
            <person name="Hormozdiari F."/>
            <person name="Dougherty M."/>
            <person name="Liu R."/>
            <person name="Chaisson M."/>
            <person name="Hoppe E."/>
            <person name="Hill C."/>
            <person name="Pang A."/>
            <person name="Hillier L."/>
            <person name="Baker C."/>
            <person name="Armstrong J."/>
            <person name="Shendure J."/>
            <person name="Paten B."/>
            <person name="Wilson R."/>
            <person name="Chao H."/>
            <person name="Schneider V."/>
            <person name="Ventura M."/>
            <person name="Kronenberg Z."/>
            <person name="Murali S."/>
            <person name="Gordon D."/>
            <person name="Cantsilieris S."/>
            <person name="Munson K."/>
            <person name="Nelson B."/>
            <person name="Raja A."/>
            <person name="Underwood J."/>
            <person name="Diekhans M."/>
            <person name="Fiddes I."/>
            <person name="Haussler D."/>
            <person name="Eichler E."/>
        </authorList>
    </citation>
    <scope>NUCLEOTIDE SEQUENCE [LARGE SCALE GENOMIC DNA]</scope>
    <source>
        <strain evidence="2">Susie</strain>
    </source>
</reference>
<feature type="compositionally biased region" description="Polar residues" evidence="1">
    <location>
        <begin position="1"/>
        <end position="22"/>
    </location>
</feature>
<accession>A0A2J8XPL3</accession>
<feature type="non-terminal residue" evidence="2">
    <location>
        <position position="35"/>
    </location>
</feature>
<dbReference type="EMBL" id="NDHI03003363">
    <property type="protein sequence ID" value="PNJ83969.1"/>
    <property type="molecule type" value="Genomic_DNA"/>
</dbReference>
<dbReference type="AlphaFoldDB" id="A0A2J8XPL3"/>
<organism evidence="2">
    <name type="scientific">Pongo abelii</name>
    <name type="common">Sumatran orangutan</name>
    <name type="synonym">Pongo pygmaeus abelii</name>
    <dbReference type="NCBI Taxonomy" id="9601"/>
    <lineage>
        <taxon>Eukaryota</taxon>
        <taxon>Metazoa</taxon>
        <taxon>Chordata</taxon>
        <taxon>Craniata</taxon>
        <taxon>Vertebrata</taxon>
        <taxon>Euteleostomi</taxon>
        <taxon>Mammalia</taxon>
        <taxon>Eutheria</taxon>
        <taxon>Euarchontoglires</taxon>
        <taxon>Primates</taxon>
        <taxon>Haplorrhini</taxon>
        <taxon>Catarrhini</taxon>
        <taxon>Hominidae</taxon>
        <taxon>Pongo</taxon>
    </lineage>
</organism>
<proteinExistence type="predicted"/>
<name>A0A2J8XPL3_PONAB</name>
<sequence>MDSQNQHGSGSSLVVIQQPSLDSRQRLDYEREIQP</sequence>
<evidence type="ECO:0000256" key="1">
    <source>
        <dbReference type="SAM" id="MobiDB-lite"/>
    </source>
</evidence>